<feature type="transmembrane region" description="Helical" evidence="1">
    <location>
        <begin position="6"/>
        <end position="29"/>
    </location>
</feature>
<dbReference type="Gene3D" id="3.80.10.10">
    <property type="entry name" value="Ribonuclease Inhibitor"/>
    <property type="match status" value="3"/>
</dbReference>
<feature type="transmembrane region" description="Helical" evidence="1">
    <location>
        <begin position="112"/>
        <end position="134"/>
    </location>
</feature>
<dbReference type="PANTHER" id="PTHR48006">
    <property type="entry name" value="LEUCINE-RICH REPEAT-CONTAINING PROTEIN DDB_G0281931-RELATED"/>
    <property type="match status" value="1"/>
</dbReference>
<dbReference type="EMBL" id="CP042913">
    <property type="protein sequence ID" value="QEG33185.1"/>
    <property type="molecule type" value="Genomic_DNA"/>
</dbReference>
<name>A0A5B9Q6M5_9BACT</name>
<reference evidence="2 3" key="1">
    <citation type="submission" date="2019-08" db="EMBL/GenBank/DDBJ databases">
        <title>Deep-cultivation of Planctomycetes and their phenomic and genomic characterization uncovers novel biology.</title>
        <authorList>
            <person name="Wiegand S."/>
            <person name="Jogler M."/>
            <person name="Boedeker C."/>
            <person name="Pinto D."/>
            <person name="Vollmers J."/>
            <person name="Rivas-Marin E."/>
            <person name="Kohn T."/>
            <person name="Peeters S.H."/>
            <person name="Heuer A."/>
            <person name="Rast P."/>
            <person name="Oberbeckmann S."/>
            <person name="Bunk B."/>
            <person name="Jeske O."/>
            <person name="Meyerdierks A."/>
            <person name="Storesund J.E."/>
            <person name="Kallscheuer N."/>
            <person name="Luecker S."/>
            <person name="Lage O.M."/>
            <person name="Pohl T."/>
            <person name="Merkel B.J."/>
            <person name="Hornburger P."/>
            <person name="Mueller R.-W."/>
            <person name="Bruemmer F."/>
            <person name="Labrenz M."/>
            <person name="Spormann A.M."/>
            <person name="Op den Camp H."/>
            <person name="Overmann J."/>
            <person name="Amann R."/>
            <person name="Jetten M.S.M."/>
            <person name="Mascher T."/>
            <person name="Medema M.H."/>
            <person name="Devos D.P."/>
            <person name="Kaster A.-K."/>
            <person name="Ovreas L."/>
            <person name="Rohde M."/>
            <person name="Galperin M.Y."/>
            <person name="Jogler C."/>
        </authorList>
    </citation>
    <scope>NUCLEOTIDE SEQUENCE [LARGE SCALE GENOMIC DNA]</scope>
    <source>
        <strain evidence="2 3">Pr1d</strain>
    </source>
</reference>
<organism evidence="2 3">
    <name type="scientific">Bythopirellula goksoeyrii</name>
    <dbReference type="NCBI Taxonomy" id="1400387"/>
    <lineage>
        <taxon>Bacteria</taxon>
        <taxon>Pseudomonadati</taxon>
        <taxon>Planctomycetota</taxon>
        <taxon>Planctomycetia</taxon>
        <taxon>Pirellulales</taxon>
        <taxon>Lacipirellulaceae</taxon>
        <taxon>Bythopirellula</taxon>
    </lineage>
</organism>
<evidence type="ECO:0000313" key="2">
    <source>
        <dbReference type="EMBL" id="QEG33185.1"/>
    </source>
</evidence>
<keyword evidence="1" id="KW-0472">Membrane</keyword>
<dbReference type="OrthoDB" id="232968at2"/>
<dbReference type="AlphaFoldDB" id="A0A5B9Q6M5"/>
<feature type="transmembrane region" description="Helical" evidence="1">
    <location>
        <begin position="68"/>
        <end position="87"/>
    </location>
</feature>
<dbReference type="InterPro" id="IPR032675">
    <property type="entry name" value="LRR_dom_sf"/>
</dbReference>
<dbReference type="SMART" id="SM00368">
    <property type="entry name" value="LRR_RI"/>
    <property type="match status" value="5"/>
</dbReference>
<dbReference type="RefSeq" id="WP_148071986.1">
    <property type="nucleotide sequence ID" value="NZ_CP042913.1"/>
</dbReference>
<sequence length="435" mass="48219">MVGAQISMLSGLGVAALILATLFTIAIQLSTSRPVAIGNSLGIFCGLIAGTIYSAYLNQPHLLMTSRSWPLIVSMALGGIVGLVCALKTQELWSEPLSSLLSWIKFRIPRRLYFSLRTIFILTTLCAIGLGIVAHRMRTQRKVQELLDRNLHISFDYQLDPTGNYLPEIRSPTPKWLRQIVGEDYFRTVRHVTHSGDIDIRDDDMKHLAAFPELVILDLHNNRISGVGLHKIAHLHKLKRLDLRDNWVDDAGLQALQGMTNLRSLNLSENRFTDDGLEYLAPLIHLKSLDLSDNHLTGEGLKHLQGLSELEYLDLSENDIQGPALEYLGELTELHHLTLGLNPLTQLEGKQLSSLKYVKSLDMNWTQLGDSQLKHVGDLTSLQILGLSGTNITDEAVPYLSKATGLRHLSLGGTKITDVGAAQLQTALPKCQISR</sequence>
<dbReference type="InterPro" id="IPR006553">
    <property type="entry name" value="Leu-rich_rpt_Cys-con_subtyp"/>
</dbReference>
<dbReference type="Pfam" id="PF13516">
    <property type="entry name" value="LRR_6"/>
    <property type="match status" value="1"/>
</dbReference>
<keyword evidence="1" id="KW-1133">Transmembrane helix</keyword>
<feature type="transmembrane region" description="Helical" evidence="1">
    <location>
        <begin position="36"/>
        <end position="56"/>
    </location>
</feature>
<proteinExistence type="predicted"/>
<dbReference type="SMART" id="SM00365">
    <property type="entry name" value="LRR_SD22"/>
    <property type="match status" value="5"/>
</dbReference>
<dbReference type="Proteomes" id="UP000323917">
    <property type="component" value="Chromosome"/>
</dbReference>
<accession>A0A5B9Q6M5</accession>
<dbReference type="InterPro" id="IPR001611">
    <property type="entry name" value="Leu-rich_rpt"/>
</dbReference>
<dbReference type="SUPFAM" id="SSF52047">
    <property type="entry name" value="RNI-like"/>
    <property type="match status" value="1"/>
</dbReference>
<evidence type="ECO:0000313" key="3">
    <source>
        <dbReference type="Proteomes" id="UP000323917"/>
    </source>
</evidence>
<dbReference type="InterPro" id="IPR051824">
    <property type="entry name" value="LRR_Rcpt-Like_S/T_Kinase"/>
</dbReference>
<dbReference type="KEGG" id="bgok:Pr1d_04460"/>
<dbReference type="PROSITE" id="PS51450">
    <property type="entry name" value="LRR"/>
    <property type="match status" value="2"/>
</dbReference>
<dbReference type="PRINTS" id="PR00019">
    <property type="entry name" value="LEURICHRPT"/>
</dbReference>
<evidence type="ECO:0000256" key="1">
    <source>
        <dbReference type="SAM" id="Phobius"/>
    </source>
</evidence>
<dbReference type="Pfam" id="PF13855">
    <property type="entry name" value="LRR_8"/>
    <property type="match status" value="2"/>
</dbReference>
<keyword evidence="3" id="KW-1185">Reference proteome</keyword>
<protein>
    <submittedName>
        <fullName evidence="2">Internalin-A</fullName>
    </submittedName>
</protein>
<keyword evidence="1" id="KW-0812">Transmembrane</keyword>
<gene>
    <name evidence="2" type="primary">inlA_1</name>
    <name evidence="2" type="ORF">Pr1d_04460</name>
</gene>
<dbReference type="SMART" id="SM00367">
    <property type="entry name" value="LRR_CC"/>
    <property type="match status" value="4"/>
</dbReference>